<reference evidence="1" key="1">
    <citation type="journal article" date="2021" name="Proc. Natl. Acad. Sci. U.S.A.">
        <title>A Catalog of Tens of Thousands of Viruses from Human Metagenomes Reveals Hidden Associations with Chronic Diseases.</title>
        <authorList>
            <person name="Tisza M.J."/>
            <person name="Buck C.B."/>
        </authorList>
    </citation>
    <scope>NUCLEOTIDE SEQUENCE</scope>
    <source>
        <strain evidence="1">CtCNm48</strain>
    </source>
</reference>
<accession>A0A8S5TWB7</accession>
<name>A0A8S5TWB7_9CAUD</name>
<protein>
    <submittedName>
        <fullName evidence="1">Uncharacterized protein</fullName>
    </submittedName>
</protein>
<sequence>MLLRRQACPANLLVAQKRGVRLPWCALTLQSLCRASKPYCPQGVVFPPRISCQYRHHDPAYTLVVYRRTLYIPTGGDNIQSFFSLSTVAPRLIHKTSLARLYHVDRLMSKVAAKVARFCAKVADSR</sequence>
<organism evidence="1">
    <name type="scientific">Siphoviridae sp. ctCNm48</name>
    <dbReference type="NCBI Taxonomy" id="2825377"/>
    <lineage>
        <taxon>Viruses</taxon>
        <taxon>Duplodnaviria</taxon>
        <taxon>Heunggongvirae</taxon>
        <taxon>Uroviricota</taxon>
        <taxon>Caudoviricetes</taxon>
    </lineage>
</organism>
<proteinExistence type="predicted"/>
<dbReference type="EMBL" id="BK015945">
    <property type="protein sequence ID" value="DAF86471.1"/>
    <property type="molecule type" value="Genomic_DNA"/>
</dbReference>
<evidence type="ECO:0000313" key="1">
    <source>
        <dbReference type="EMBL" id="DAF86471.1"/>
    </source>
</evidence>